<evidence type="ECO:0000313" key="1">
    <source>
        <dbReference type="EMBL" id="AYB33512.1"/>
    </source>
</evidence>
<gene>
    <name evidence="1" type="ORF">D4L85_24275</name>
</gene>
<accession>A0A385SRM0</accession>
<dbReference type="PROSITE" id="PS51257">
    <property type="entry name" value="PROKAR_LIPOPROTEIN"/>
    <property type="match status" value="1"/>
</dbReference>
<name>A0A385SRM0_9BACT</name>
<dbReference type="AlphaFoldDB" id="A0A385SRM0"/>
<evidence type="ECO:0008006" key="3">
    <source>
        <dbReference type="Google" id="ProtNLM"/>
    </source>
</evidence>
<dbReference type="RefSeq" id="WP_119756746.1">
    <property type="nucleotide sequence ID" value="NZ_CP032382.1"/>
</dbReference>
<organism evidence="1 2">
    <name type="scientific">Chryseolinea soli</name>
    <dbReference type="NCBI Taxonomy" id="2321403"/>
    <lineage>
        <taxon>Bacteria</taxon>
        <taxon>Pseudomonadati</taxon>
        <taxon>Bacteroidota</taxon>
        <taxon>Cytophagia</taxon>
        <taxon>Cytophagales</taxon>
        <taxon>Fulvivirgaceae</taxon>
        <taxon>Chryseolinea</taxon>
    </lineage>
</organism>
<protein>
    <recommendedName>
        <fullName evidence="3">Lipoprotein</fullName>
    </recommendedName>
</protein>
<dbReference type="KEGG" id="chk:D4L85_24275"/>
<keyword evidence="2" id="KW-1185">Reference proteome</keyword>
<reference evidence="2" key="1">
    <citation type="submission" date="2018-09" db="EMBL/GenBank/DDBJ databases">
        <title>Chryseolinea sp. KIS68-18 isolated from soil.</title>
        <authorList>
            <person name="Weon H.-Y."/>
            <person name="Kwon S.-W."/>
            <person name="Lee S.A."/>
        </authorList>
    </citation>
    <scope>NUCLEOTIDE SEQUENCE [LARGE SCALE GENOMIC DNA]</scope>
    <source>
        <strain evidence="2">KIS68-18</strain>
    </source>
</reference>
<dbReference type="EMBL" id="CP032382">
    <property type="protein sequence ID" value="AYB33512.1"/>
    <property type="molecule type" value="Genomic_DNA"/>
</dbReference>
<sequence>MLKKPFLVLIIVVAFSCQQEITTDVAPVPAEVSVVDGRLVFASEEVYLAKKKEVEYLKPSQREVWISQYKFKTLHSLGYEGIAKIGYDNLSPGHLLLLNADRLMQIGSDVVYFGEATKYLMNVEEYNKLVNKSDIMKSDRTLKFIGQELTRDTKPNGRVHFNAWSNGSTGIGGSQLSFSYGSGRKFVDVWVSYVEQVSGSAACSQDVRMVAHLWLRPRLEMISGGSWVPCYERRDVEWDFTFDTTYYYYGKHTCSYLDTQAGPFSGHPADSDTNLSSYYNSIPVQDFGPFDGEWYATVALKNWDGYAQGSMKQCHQLSGVCYTYTF</sequence>
<dbReference type="Proteomes" id="UP000266183">
    <property type="component" value="Chromosome"/>
</dbReference>
<evidence type="ECO:0000313" key="2">
    <source>
        <dbReference type="Proteomes" id="UP000266183"/>
    </source>
</evidence>
<proteinExistence type="predicted"/>